<dbReference type="Gene3D" id="3.40.50.10140">
    <property type="entry name" value="Toll/interleukin-1 receptor homology (TIR) domain"/>
    <property type="match status" value="1"/>
</dbReference>
<dbReference type="Proteomes" id="UP000574067">
    <property type="component" value="Unassembled WGS sequence"/>
</dbReference>
<keyword evidence="2" id="KW-1185">Reference proteome</keyword>
<dbReference type="RefSeq" id="WP_169159911.1">
    <property type="nucleotide sequence ID" value="NZ_JABBFW010000004.1"/>
</dbReference>
<gene>
    <name evidence="1" type="ORF">HHL10_08490</name>
</gene>
<sequence length="376" mass="42181">MAYVGAPFRHDIFVSYSHGADASVASEGEDPPLKQWSLAFVRQLKEELRVNRALRETLSIFVDSQGQAGQRLDRMAPLTDQLDEQVGASALLMVLLSPDYQASRWCRQEREWWWARQAATGLAPSGRVAMVRAWPLLDPWPDNRWPPELCDSAGEPLPGYPFHETIGDEARPLGYAERRTQFGPEVVKAVIKLAGEIRQKLETVKADAARQAAERADREKLASDGGQAIYLHGRTEYAQLWDRKFQELSSGGYAVFPADGPDPIERDPARLDTIRERRIALMARCDALVLLGTQDGYALDDDMLAIGKHDRESARARYARSLPCAWLDTVGPPILNPRRLTNARILRSDWLDGREQPAHVVVKQWLADKAAQGQQP</sequence>
<dbReference type="AlphaFoldDB" id="A0A848F9K1"/>
<accession>A0A848F9K1</accession>
<evidence type="ECO:0000313" key="2">
    <source>
        <dbReference type="Proteomes" id="UP000574067"/>
    </source>
</evidence>
<reference evidence="1 2" key="1">
    <citation type="submission" date="2020-04" db="EMBL/GenBank/DDBJ databases">
        <title>Azohydromonas sp. isolated from soil.</title>
        <authorList>
            <person name="Dahal R.H."/>
        </authorList>
    </citation>
    <scope>NUCLEOTIDE SEQUENCE [LARGE SCALE GENOMIC DNA]</scope>
    <source>
        <strain evidence="1 2">G-1-1-14</strain>
    </source>
</reference>
<comment type="caution">
    <text evidence="1">The sequence shown here is derived from an EMBL/GenBank/DDBJ whole genome shotgun (WGS) entry which is preliminary data.</text>
</comment>
<dbReference type="InterPro" id="IPR035897">
    <property type="entry name" value="Toll_tir_struct_dom_sf"/>
</dbReference>
<name>A0A848F9K1_9BURK</name>
<dbReference type="EMBL" id="JABBFW010000004">
    <property type="protein sequence ID" value="NML15013.1"/>
    <property type="molecule type" value="Genomic_DNA"/>
</dbReference>
<dbReference type="SUPFAM" id="SSF52200">
    <property type="entry name" value="Toll/Interleukin receptor TIR domain"/>
    <property type="match status" value="1"/>
</dbReference>
<evidence type="ECO:0000313" key="1">
    <source>
        <dbReference type="EMBL" id="NML15013.1"/>
    </source>
</evidence>
<organism evidence="1 2">
    <name type="scientific">Azohydromonas caseinilytica</name>
    <dbReference type="NCBI Taxonomy" id="2728836"/>
    <lineage>
        <taxon>Bacteria</taxon>
        <taxon>Pseudomonadati</taxon>
        <taxon>Pseudomonadota</taxon>
        <taxon>Betaproteobacteria</taxon>
        <taxon>Burkholderiales</taxon>
        <taxon>Sphaerotilaceae</taxon>
        <taxon>Azohydromonas</taxon>
    </lineage>
</organism>
<proteinExistence type="predicted"/>
<protein>
    <submittedName>
        <fullName evidence="1">Molecular chaperone Tir</fullName>
    </submittedName>
</protein>